<dbReference type="AlphaFoldDB" id="A0AAV6FWT4"/>
<reference evidence="1" key="1">
    <citation type="submission" date="2020-10" db="EMBL/GenBank/DDBJ databases">
        <title>Chromosome-scale genome assembly of the Allis shad, Alosa alosa.</title>
        <authorList>
            <person name="Margot Z."/>
            <person name="Christophe K."/>
            <person name="Cabau C."/>
            <person name="Louis A."/>
            <person name="Berthelot C."/>
            <person name="Parey E."/>
            <person name="Roest Crollius H."/>
            <person name="Montfort J."/>
            <person name="Robinson-Rechavi M."/>
            <person name="Bucao C."/>
            <person name="Bouchez O."/>
            <person name="Gislard M."/>
            <person name="Lluch J."/>
            <person name="Milhes M."/>
            <person name="Lampietro C."/>
            <person name="Lopez Roques C."/>
            <person name="Donnadieu C."/>
            <person name="Braasch I."/>
            <person name="Desvignes T."/>
            <person name="Postlethwait J."/>
            <person name="Bobe J."/>
            <person name="Guiguen Y."/>
        </authorList>
    </citation>
    <scope>NUCLEOTIDE SEQUENCE</scope>
    <source>
        <strain evidence="1">M-15738</strain>
        <tissue evidence="1">Blood</tissue>
    </source>
</reference>
<sequence>MDSTLDDVLYFVHRFNHLLPYNQPREQDLLSEEFLEYQMTEEKDIPASIWGEAVIRTNADGSTTGWTIYGK</sequence>
<evidence type="ECO:0000313" key="2">
    <source>
        <dbReference type="Proteomes" id="UP000823561"/>
    </source>
</evidence>
<gene>
    <name evidence="1" type="ORF">AALO_G00250310</name>
</gene>
<comment type="caution">
    <text evidence="1">The sequence shown here is derived from an EMBL/GenBank/DDBJ whole genome shotgun (WGS) entry which is preliminary data.</text>
</comment>
<organism evidence="1 2">
    <name type="scientific">Alosa alosa</name>
    <name type="common">allis shad</name>
    <dbReference type="NCBI Taxonomy" id="278164"/>
    <lineage>
        <taxon>Eukaryota</taxon>
        <taxon>Metazoa</taxon>
        <taxon>Chordata</taxon>
        <taxon>Craniata</taxon>
        <taxon>Vertebrata</taxon>
        <taxon>Euteleostomi</taxon>
        <taxon>Actinopterygii</taxon>
        <taxon>Neopterygii</taxon>
        <taxon>Teleostei</taxon>
        <taxon>Clupei</taxon>
        <taxon>Clupeiformes</taxon>
        <taxon>Clupeoidei</taxon>
        <taxon>Clupeidae</taxon>
        <taxon>Alosa</taxon>
    </lineage>
</organism>
<evidence type="ECO:0000313" key="1">
    <source>
        <dbReference type="EMBL" id="KAG5266146.1"/>
    </source>
</evidence>
<name>A0AAV6FWT4_9TELE</name>
<dbReference type="EMBL" id="JADWDJ010000019">
    <property type="protein sequence ID" value="KAG5266146.1"/>
    <property type="molecule type" value="Genomic_DNA"/>
</dbReference>
<dbReference type="Proteomes" id="UP000823561">
    <property type="component" value="Chromosome 19"/>
</dbReference>
<accession>A0AAV6FWT4</accession>
<keyword evidence="2" id="KW-1185">Reference proteome</keyword>
<proteinExistence type="predicted"/>
<protein>
    <submittedName>
        <fullName evidence="1">Uncharacterized protein</fullName>
    </submittedName>
</protein>